<feature type="compositionally biased region" description="Polar residues" evidence="1">
    <location>
        <begin position="124"/>
        <end position="141"/>
    </location>
</feature>
<feature type="region of interest" description="Disordered" evidence="1">
    <location>
        <begin position="242"/>
        <end position="282"/>
    </location>
</feature>
<accession>A0A2M7WV73</accession>
<gene>
    <name evidence="2" type="ORF">CO184_00435</name>
</gene>
<name>A0A2M7WV73_9BACT</name>
<feature type="non-terminal residue" evidence="2">
    <location>
        <position position="622"/>
    </location>
</feature>
<reference evidence="3" key="1">
    <citation type="submission" date="2017-09" db="EMBL/GenBank/DDBJ databases">
        <title>Depth-based differentiation of microbial function through sediment-hosted aquifers and enrichment of novel symbionts in the deep terrestrial subsurface.</title>
        <authorList>
            <person name="Probst A.J."/>
            <person name="Ladd B."/>
            <person name="Jarett J.K."/>
            <person name="Geller-Mcgrath D.E."/>
            <person name="Sieber C.M.K."/>
            <person name="Emerson J.B."/>
            <person name="Anantharaman K."/>
            <person name="Thomas B.C."/>
            <person name="Malmstrom R."/>
            <person name="Stieglmeier M."/>
            <person name="Klingl A."/>
            <person name="Woyke T."/>
            <person name="Ryan C.M."/>
            <person name="Banfield J.F."/>
        </authorList>
    </citation>
    <scope>NUCLEOTIDE SEQUENCE [LARGE SCALE GENOMIC DNA]</scope>
</reference>
<dbReference type="Gene3D" id="2.60.120.200">
    <property type="match status" value="1"/>
</dbReference>
<evidence type="ECO:0000313" key="3">
    <source>
        <dbReference type="Proteomes" id="UP000231487"/>
    </source>
</evidence>
<feature type="region of interest" description="Disordered" evidence="1">
    <location>
        <begin position="123"/>
        <end position="154"/>
    </location>
</feature>
<comment type="caution">
    <text evidence="2">The sequence shown here is derived from an EMBL/GenBank/DDBJ whole genome shotgun (WGS) entry which is preliminary data.</text>
</comment>
<proteinExistence type="predicted"/>
<organism evidence="2 3">
    <name type="scientific">Candidatus Zambryskibacteria bacterium CG_4_9_14_3_um_filter_40_16</name>
    <dbReference type="NCBI Taxonomy" id="1975111"/>
    <lineage>
        <taxon>Bacteria</taxon>
        <taxon>Candidatus Zambryskiibacteriota</taxon>
    </lineage>
</organism>
<feature type="compositionally biased region" description="Polar residues" evidence="1">
    <location>
        <begin position="242"/>
        <end position="251"/>
    </location>
</feature>
<sequence length="622" mass="66129">MKDKDFVVWALLALFSTIYLGLQLNTNILLTKNQLAQVSSSSSGPSVSISVANSSIFSGESTKIYWSSTNADGCSISGGLSGHLPISGQETLRPTQTTTYTVSCSGDGKTDSKSIVVSVVSESQTNTTLNTEEPSTATTEPVQEPVQEPVTSSAPSTVLYPTLSLSANPTTIPLGNSATITWHSSNALACNASGGWTGKKLLSSSVVVSPSKSTTYTLTCESGGGFVSKNITINVGASEIAQSHSESESVITQPTTLTEPSTATTQSPTEPISPTTVVQSPTPTSNFQIGNQVQTIANLNVRNSATLKEGSIIGVQPIGSLGKIIGGPIFADNHIWWNIDYVNQPDGWSSESFLVKTSFTITPTPTTTTTTSTGGANEPSGFTPIAVRPFNCKATSATQLCNEIRKPVPSAWDDAENRYPNIQWFNDLLSPASPGGIMRFLYPAQTVASASTYNPGVVQTLSLQSLQKTQLYGKYTIKLSNNFYGHPTNTNKLVFHRGNDVSNGKRFEPILRVRGSGTGPLNISVDCQGCVDNEIPIPNGPAVSRGVWHTVEVLMQLNTPGNKNGVIKVWLDGTLAINETSREITSGQGYWDSIHIAPTWGGQGGVIPQDFWWDLDDLYVSG</sequence>
<evidence type="ECO:0000313" key="2">
    <source>
        <dbReference type="EMBL" id="PJA34225.1"/>
    </source>
</evidence>
<evidence type="ECO:0008006" key="4">
    <source>
        <dbReference type="Google" id="ProtNLM"/>
    </source>
</evidence>
<protein>
    <recommendedName>
        <fullName evidence="4">SH3b domain-containing protein</fullName>
    </recommendedName>
</protein>
<dbReference type="EMBL" id="PFXE01000009">
    <property type="protein sequence ID" value="PJA34225.1"/>
    <property type="molecule type" value="Genomic_DNA"/>
</dbReference>
<evidence type="ECO:0000256" key="1">
    <source>
        <dbReference type="SAM" id="MobiDB-lite"/>
    </source>
</evidence>
<dbReference type="AlphaFoldDB" id="A0A2M7WV73"/>
<dbReference type="Proteomes" id="UP000231487">
    <property type="component" value="Unassembled WGS sequence"/>
</dbReference>
<feature type="compositionally biased region" description="Low complexity" evidence="1">
    <location>
        <begin position="252"/>
        <end position="282"/>
    </location>
</feature>